<comment type="caution">
    <text evidence="3">The sequence shown here is derived from an EMBL/GenBank/DDBJ whole genome shotgun (WGS) entry which is preliminary data.</text>
</comment>
<dbReference type="InterPro" id="IPR021858">
    <property type="entry name" value="Fun_TF"/>
</dbReference>
<feature type="compositionally biased region" description="Polar residues" evidence="2">
    <location>
        <begin position="1"/>
        <end position="10"/>
    </location>
</feature>
<accession>A0A1T3CNE1</accession>
<keyword evidence="1" id="KW-0539">Nucleus</keyword>
<dbReference type="AlphaFoldDB" id="A0A1T3CNE1"/>
<dbReference type="PANTHER" id="PTHR37540">
    <property type="entry name" value="TRANSCRIPTION FACTOR (ACR-2), PUTATIVE-RELATED-RELATED"/>
    <property type="match status" value="1"/>
</dbReference>
<evidence type="ECO:0000313" key="3">
    <source>
        <dbReference type="EMBL" id="OPB42594.1"/>
    </source>
</evidence>
<name>A0A1T3CNE1_9HYPO</name>
<proteinExistence type="predicted"/>
<evidence type="ECO:0000313" key="4">
    <source>
        <dbReference type="Proteomes" id="UP000191004"/>
    </source>
</evidence>
<dbReference type="Proteomes" id="UP000191004">
    <property type="component" value="Unassembled WGS sequence"/>
</dbReference>
<feature type="region of interest" description="Disordered" evidence="2">
    <location>
        <begin position="1"/>
        <end position="20"/>
    </location>
</feature>
<gene>
    <name evidence="3" type="ORF">A0O28_0037130</name>
</gene>
<dbReference type="Pfam" id="PF11951">
    <property type="entry name" value="Fungal_trans_2"/>
    <property type="match status" value="1"/>
</dbReference>
<evidence type="ECO:0000256" key="2">
    <source>
        <dbReference type="SAM" id="MobiDB-lite"/>
    </source>
</evidence>
<evidence type="ECO:0000256" key="1">
    <source>
        <dbReference type="ARBA" id="ARBA00023242"/>
    </source>
</evidence>
<sequence>MGSKQFSFVNISHPEESRSRQNLAYVRRHVMADVGRSKRKKPRYKIIPLEVAPREDASEAKPVKIEAAESPPLGRMPPSFQLHLVDANARACELVSFMAAEADYVYRPFRTSWVQIGLSDPTAFDLWLAQAIVIRGRAAQEDITSCPGVEYLSNPEANKYYSRSLNQLSRRLSSREECVSMGVIAIIMGFICIDTRVGNWSRYSMHMNGLERIYQLRNGFDELDREIALMAFFVDLMGASMLDRYPRFPIPKHCVNPSEMNCESDMSDTLQTLLSDVKTMAPQGERIYAMVRVTASVIAMVNRNANDPLFWTHDAALAEKLGSASHFILSIPKTPEDDPHTDYPVFVVQRMVQLACLMVMSKLKQLASFHWADIDPIGDRLGKLLQVPCYEVSVQLQKIRLWAIVIACSLLDPEAQVPFLIELRQSIRALGYHTAEKAIEYVKNLLWLENIDIIAAESLYGCCNL</sequence>
<keyword evidence="4" id="KW-1185">Reference proteome</keyword>
<dbReference type="EMBL" id="LVVK01000013">
    <property type="protein sequence ID" value="OPB42594.1"/>
    <property type="molecule type" value="Genomic_DNA"/>
</dbReference>
<reference evidence="3 4" key="1">
    <citation type="submission" date="2016-04" db="EMBL/GenBank/DDBJ databases">
        <title>Multiple horizontal gene transfer events from other fungi enriched the ability of the initially mycotrophic fungus Trichoderma (Ascomycota) to feed on dead plant biomass.</title>
        <authorList>
            <person name="Atanasova L."/>
            <person name="Chenthamara K."/>
            <person name="Zhang J."/>
            <person name="Grujic M."/>
            <person name="Henrissat B."/>
            <person name="Kuo A."/>
            <person name="Aertz A."/>
            <person name="Salamov A."/>
            <person name="Lipzen A."/>
            <person name="Labutti K."/>
            <person name="Barry K."/>
            <person name="Miao Y."/>
            <person name="Rahimi M.J."/>
            <person name="Shen Q."/>
            <person name="Grigoriev I.V."/>
            <person name="Kubicek C.P."/>
            <person name="Druzhinina I.S."/>
        </authorList>
    </citation>
    <scope>NUCLEOTIDE SEQUENCE [LARGE SCALE GENOMIC DNA]</scope>
    <source>
        <strain evidence="3 4">NJAU 4742</strain>
    </source>
</reference>
<dbReference type="OrthoDB" id="3469225at2759"/>
<protein>
    <submittedName>
        <fullName evidence="3">Uncharacterized protein</fullName>
    </submittedName>
</protein>
<organism evidence="3 4">
    <name type="scientific">Trichoderma guizhouense</name>
    <dbReference type="NCBI Taxonomy" id="1491466"/>
    <lineage>
        <taxon>Eukaryota</taxon>
        <taxon>Fungi</taxon>
        <taxon>Dikarya</taxon>
        <taxon>Ascomycota</taxon>
        <taxon>Pezizomycotina</taxon>
        <taxon>Sordariomycetes</taxon>
        <taxon>Hypocreomycetidae</taxon>
        <taxon>Hypocreales</taxon>
        <taxon>Hypocreaceae</taxon>
        <taxon>Trichoderma</taxon>
    </lineage>
</organism>
<dbReference type="PANTHER" id="PTHR37540:SF5">
    <property type="entry name" value="TRANSCRIPTION FACTOR DOMAIN-CONTAINING PROTEIN"/>
    <property type="match status" value="1"/>
</dbReference>